<dbReference type="OrthoDB" id="9780518at2"/>
<keyword evidence="5" id="KW-1185">Reference proteome</keyword>
<organism evidence="4 5">
    <name type="scientific">Lishizhenia tianjinensis</name>
    <dbReference type="NCBI Taxonomy" id="477690"/>
    <lineage>
        <taxon>Bacteria</taxon>
        <taxon>Pseudomonadati</taxon>
        <taxon>Bacteroidota</taxon>
        <taxon>Flavobacteriia</taxon>
        <taxon>Flavobacteriales</taxon>
        <taxon>Crocinitomicaceae</taxon>
        <taxon>Lishizhenia</taxon>
    </lineage>
</organism>
<dbReference type="Proteomes" id="UP000236454">
    <property type="component" value="Unassembled WGS sequence"/>
</dbReference>
<dbReference type="Pfam" id="PF00296">
    <property type="entry name" value="Bac_luciferase"/>
    <property type="match status" value="1"/>
</dbReference>
<dbReference type="AlphaFoldDB" id="A0A1I6XIZ5"/>
<dbReference type="SUPFAM" id="SSF51679">
    <property type="entry name" value="Bacterial luciferase-like"/>
    <property type="match status" value="1"/>
</dbReference>
<dbReference type="InterPro" id="IPR011251">
    <property type="entry name" value="Luciferase-like_dom"/>
</dbReference>
<feature type="domain" description="Luciferase-like" evidence="3">
    <location>
        <begin position="13"/>
        <end position="306"/>
    </location>
</feature>
<dbReference type="PANTHER" id="PTHR30137">
    <property type="entry name" value="LUCIFERASE-LIKE MONOOXYGENASE"/>
    <property type="match status" value="1"/>
</dbReference>
<evidence type="ECO:0000313" key="5">
    <source>
        <dbReference type="Proteomes" id="UP000236454"/>
    </source>
</evidence>
<evidence type="ECO:0000313" key="4">
    <source>
        <dbReference type="EMBL" id="SFT38280.1"/>
    </source>
</evidence>
<evidence type="ECO:0000256" key="2">
    <source>
        <dbReference type="ARBA" id="ARBA00074555"/>
    </source>
</evidence>
<dbReference type="InterPro" id="IPR050766">
    <property type="entry name" value="Bact_Lucif_Oxidored"/>
</dbReference>
<dbReference type="InterPro" id="IPR036661">
    <property type="entry name" value="Luciferase-like_sf"/>
</dbReference>
<gene>
    <name evidence="4" type="ORF">SAMN05216474_0242</name>
</gene>
<dbReference type="GO" id="GO:0016705">
    <property type="term" value="F:oxidoreductase activity, acting on paired donors, with incorporation or reduction of molecular oxygen"/>
    <property type="evidence" value="ECO:0007669"/>
    <property type="project" value="InterPro"/>
</dbReference>
<protein>
    <recommendedName>
        <fullName evidence="2">Luciferase-like monooxygenase</fullName>
    </recommendedName>
</protein>
<name>A0A1I6XIZ5_9FLAO</name>
<evidence type="ECO:0000259" key="3">
    <source>
        <dbReference type="Pfam" id="PF00296"/>
    </source>
</evidence>
<dbReference type="GO" id="GO:0005829">
    <property type="term" value="C:cytosol"/>
    <property type="evidence" value="ECO:0007669"/>
    <property type="project" value="TreeGrafter"/>
</dbReference>
<dbReference type="CDD" id="cd00347">
    <property type="entry name" value="Flavin_utilizing_monoxygenases"/>
    <property type="match status" value="1"/>
</dbReference>
<dbReference type="EMBL" id="FPAS01000001">
    <property type="protein sequence ID" value="SFT38280.1"/>
    <property type="molecule type" value="Genomic_DNA"/>
</dbReference>
<proteinExistence type="predicted"/>
<reference evidence="4 5" key="1">
    <citation type="submission" date="2016-10" db="EMBL/GenBank/DDBJ databases">
        <authorList>
            <person name="de Groot N.N."/>
        </authorList>
    </citation>
    <scope>NUCLEOTIDE SEQUENCE [LARGE SCALE GENOMIC DNA]</scope>
    <source>
        <strain evidence="4 5">CGMCC 1.7005</strain>
    </source>
</reference>
<dbReference type="NCBIfam" id="TIGR03558">
    <property type="entry name" value="oxido_grp_1"/>
    <property type="match status" value="1"/>
</dbReference>
<evidence type="ECO:0000256" key="1">
    <source>
        <dbReference type="ARBA" id="ARBA00007789"/>
    </source>
</evidence>
<accession>A0A1I6XIZ5</accession>
<dbReference type="STRING" id="477690.SAMN05216474_0242"/>
<dbReference type="InterPro" id="IPR019949">
    <property type="entry name" value="CmoO-like"/>
</dbReference>
<dbReference type="Gene3D" id="3.20.20.30">
    <property type="entry name" value="Luciferase-like domain"/>
    <property type="match status" value="1"/>
</dbReference>
<comment type="similarity">
    <text evidence="1">To bacterial alkanal monooxygenase alpha and beta chains.</text>
</comment>
<sequence length="340" mass="37751">MNTHKVAYSVLDLAVVAQGNSIQETLHRSLAVAKAAEASNYERVWYAEHHNTENVASTATSLLIGYVAENTERIRVGSGGVMLPNHSPLIIAEQFGTLAHLYPNRIDLGLGRAPGTDQATAHAIRADFMQAAQSFPREIEKIETYFSEANKTSNVRAAIAEGTNVPLYILGSSTDSAHLAAATGKPYAFASHFASTYLHQALEIYRQEFKPSEEIDRPYTIAGINVFVADTDEQAEAMFTSLIRLFVSILTGSRESIQAPEPMNQEYAELFQHPRVNQMIKYSFVGSKESVKTQMRQFLNETGVDEVITSTNAYYVEDRIKSVQLFAELMDELNEERMGE</sequence>
<dbReference type="PANTHER" id="PTHR30137:SF6">
    <property type="entry name" value="LUCIFERASE-LIKE MONOOXYGENASE"/>
    <property type="match status" value="1"/>
</dbReference>
<dbReference type="FunFam" id="3.20.20.30:FF:000002">
    <property type="entry name" value="LLM class flavin-dependent oxidoreductase"/>
    <property type="match status" value="1"/>
</dbReference>
<dbReference type="RefSeq" id="WP_090245435.1">
    <property type="nucleotide sequence ID" value="NZ_FPAS01000001.1"/>
</dbReference>